<keyword evidence="2 10" id="KW-0808">Transferase</keyword>
<dbReference type="EC" id="2.7.4.25" evidence="1"/>
<feature type="compositionally biased region" description="Basic and acidic residues" evidence="8">
    <location>
        <begin position="47"/>
        <end position="59"/>
    </location>
</feature>
<evidence type="ECO:0000256" key="4">
    <source>
        <dbReference type="ARBA" id="ARBA00022777"/>
    </source>
</evidence>
<evidence type="ECO:0000256" key="7">
    <source>
        <dbReference type="ARBA" id="ARBA00048478"/>
    </source>
</evidence>
<proteinExistence type="predicted"/>
<dbReference type="InterPro" id="IPR011994">
    <property type="entry name" value="Cytidylate_kinase_dom"/>
</dbReference>
<gene>
    <name evidence="10" type="ORF">MNBD_ACTINO02-3331</name>
</gene>
<feature type="non-terminal residue" evidence="10">
    <location>
        <position position="1"/>
    </location>
</feature>
<dbReference type="Pfam" id="PF02224">
    <property type="entry name" value="Cytidylate_kin"/>
    <property type="match status" value="1"/>
</dbReference>
<sequence>AVVEGRDIGTVVFPDAPVKIFLTARPEVRSARRAGDAEAANLSAETIETKMRERDRQDSTRAVSPLVAADDAIIIDTSDLSLGEVVESVLEVVAHARC</sequence>
<evidence type="ECO:0000256" key="2">
    <source>
        <dbReference type="ARBA" id="ARBA00022679"/>
    </source>
</evidence>
<evidence type="ECO:0000259" key="9">
    <source>
        <dbReference type="Pfam" id="PF02224"/>
    </source>
</evidence>
<accession>A0A3B0SK40</accession>
<name>A0A3B0SK40_9ZZZZ</name>
<keyword evidence="3" id="KW-0547">Nucleotide-binding</keyword>
<reference evidence="10" key="1">
    <citation type="submission" date="2018-06" db="EMBL/GenBank/DDBJ databases">
        <authorList>
            <person name="Zhirakovskaya E."/>
        </authorList>
    </citation>
    <scope>NUCLEOTIDE SEQUENCE</scope>
</reference>
<dbReference type="InterPro" id="IPR027417">
    <property type="entry name" value="P-loop_NTPase"/>
</dbReference>
<organism evidence="10">
    <name type="scientific">hydrothermal vent metagenome</name>
    <dbReference type="NCBI Taxonomy" id="652676"/>
    <lineage>
        <taxon>unclassified sequences</taxon>
        <taxon>metagenomes</taxon>
        <taxon>ecological metagenomes</taxon>
    </lineage>
</organism>
<comment type="catalytic activity">
    <reaction evidence="7">
        <text>CMP + ATP = CDP + ADP</text>
        <dbReference type="Rhea" id="RHEA:11600"/>
        <dbReference type="ChEBI" id="CHEBI:30616"/>
        <dbReference type="ChEBI" id="CHEBI:58069"/>
        <dbReference type="ChEBI" id="CHEBI:60377"/>
        <dbReference type="ChEBI" id="CHEBI:456216"/>
        <dbReference type="EC" id="2.7.4.25"/>
    </reaction>
</comment>
<dbReference type="Gene3D" id="3.40.50.300">
    <property type="entry name" value="P-loop containing nucleotide triphosphate hydrolases"/>
    <property type="match status" value="1"/>
</dbReference>
<protein>
    <recommendedName>
        <fullName evidence="1">(d)CMP kinase</fullName>
        <ecNumber evidence="1">2.7.4.25</ecNumber>
    </recommendedName>
</protein>
<dbReference type="GO" id="GO:0036430">
    <property type="term" value="F:CMP kinase activity"/>
    <property type="evidence" value="ECO:0007669"/>
    <property type="project" value="RHEA"/>
</dbReference>
<comment type="catalytic activity">
    <reaction evidence="6">
        <text>dCMP + ATP = dCDP + ADP</text>
        <dbReference type="Rhea" id="RHEA:25094"/>
        <dbReference type="ChEBI" id="CHEBI:30616"/>
        <dbReference type="ChEBI" id="CHEBI:57566"/>
        <dbReference type="ChEBI" id="CHEBI:58593"/>
        <dbReference type="ChEBI" id="CHEBI:456216"/>
        <dbReference type="EC" id="2.7.4.25"/>
    </reaction>
</comment>
<evidence type="ECO:0000256" key="3">
    <source>
        <dbReference type="ARBA" id="ARBA00022741"/>
    </source>
</evidence>
<dbReference type="AlphaFoldDB" id="A0A3B0SK40"/>
<evidence type="ECO:0000256" key="6">
    <source>
        <dbReference type="ARBA" id="ARBA00047615"/>
    </source>
</evidence>
<evidence type="ECO:0000256" key="5">
    <source>
        <dbReference type="ARBA" id="ARBA00022840"/>
    </source>
</evidence>
<keyword evidence="4 10" id="KW-0418">Kinase</keyword>
<feature type="region of interest" description="Disordered" evidence="8">
    <location>
        <begin position="33"/>
        <end position="62"/>
    </location>
</feature>
<evidence type="ECO:0000256" key="1">
    <source>
        <dbReference type="ARBA" id="ARBA00012906"/>
    </source>
</evidence>
<feature type="domain" description="Cytidylate kinase" evidence="9">
    <location>
        <begin position="2"/>
        <end position="93"/>
    </location>
</feature>
<evidence type="ECO:0000256" key="8">
    <source>
        <dbReference type="SAM" id="MobiDB-lite"/>
    </source>
</evidence>
<dbReference type="EMBL" id="UOEK01000299">
    <property type="protein sequence ID" value="VAW04770.1"/>
    <property type="molecule type" value="Genomic_DNA"/>
</dbReference>
<evidence type="ECO:0000313" key="10">
    <source>
        <dbReference type="EMBL" id="VAW04770.1"/>
    </source>
</evidence>
<dbReference type="GO" id="GO:0005524">
    <property type="term" value="F:ATP binding"/>
    <property type="evidence" value="ECO:0007669"/>
    <property type="project" value="UniProtKB-KW"/>
</dbReference>
<dbReference type="GO" id="GO:0036431">
    <property type="term" value="F:dCMP kinase activity"/>
    <property type="evidence" value="ECO:0007669"/>
    <property type="project" value="InterPro"/>
</dbReference>
<keyword evidence="5" id="KW-0067">ATP-binding</keyword>
<dbReference type="SUPFAM" id="SSF52540">
    <property type="entry name" value="P-loop containing nucleoside triphosphate hydrolases"/>
    <property type="match status" value="1"/>
</dbReference>
<dbReference type="CDD" id="cd02020">
    <property type="entry name" value="CMPK"/>
    <property type="match status" value="1"/>
</dbReference>